<evidence type="ECO:0000313" key="1">
    <source>
        <dbReference type="EMBL" id="MCH4809914.1"/>
    </source>
</evidence>
<keyword evidence="2" id="KW-1185">Reference proteome</keyword>
<comment type="caution">
    <text evidence="1">The sequence shown here is derived from an EMBL/GenBank/DDBJ whole genome shotgun (WGS) entry which is preliminary data.</text>
</comment>
<gene>
    <name evidence="1" type="ORF">MLE19_01090</name>
</gene>
<organism evidence="1 2">
    <name type="scientific">Vreelandella neptunia</name>
    <dbReference type="NCBI Taxonomy" id="115551"/>
    <lineage>
        <taxon>Bacteria</taxon>
        <taxon>Pseudomonadati</taxon>
        <taxon>Pseudomonadota</taxon>
        <taxon>Gammaproteobacteria</taxon>
        <taxon>Oceanospirillales</taxon>
        <taxon>Halomonadaceae</taxon>
        <taxon>Vreelandella</taxon>
    </lineage>
</organism>
<name>A0ABS9S1L2_9GAMM</name>
<protein>
    <submittedName>
        <fullName evidence="1">Uncharacterized protein</fullName>
    </submittedName>
</protein>
<dbReference type="InterPro" id="IPR023214">
    <property type="entry name" value="HAD_sf"/>
</dbReference>
<proteinExistence type="predicted"/>
<dbReference type="Proteomes" id="UP001320609">
    <property type="component" value="Unassembled WGS sequence"/>
</dbReference>
<evidence type="ECO:0000313" key="2">
    <source>
        <dbReference type="Proteomes" id="UP001320609"/>
    </source>
</evidence>
<accession>A0ABS9S1L2</accession>
<sequence>MILATATHRILAERVAEHLGCFDKVLSKDNGSIYPRTEKRELLVERFGERGYEYVGNSTDDCEVWRYANAAVMINPERGVERRARKEANVTEMCLSIK</sequence>
<reference evidence="1 2" key="1">
    <citation type="submission" date="2022-03" db="EMBL/GenBank/DDBJ databases">
        <title>Genomic signatures underlying metal tolerance in selected Arctic bacterial isolates.</title>
        <authorList>
            <person name="Thomas F.A."/>
            <person name="Venkatachalam S."/>
            <person name="Krishnan K.P."/>
        </authorList>
    </citation>
    <scope>NUCLEOTIDE SEQUENCE [LARGE SCALE GENOMIC DNA]</scope>
    <source>
        <strain evidence="1 2">HM116</strain>
    </source>
</reference>
<dbReference type="EMBL" id="JAKVTW010000001">
    <property type="protein sequence ID" value="MCH4809914.1"/>
    <property type="molecule type" value="Genomic_DNA"/>
</dbReference>
<dbReference type="Gene3D" id="3.40.50.1000">
    <property type="entry name" value="HAD superfamily/HAD-like"/>
    <property type="match status" value="1"/>
</dbReference>